<reference evidence="1 2" key="1">
    <citation type="submission" date="2018-10" db="EMBL/GenBank/DDBJ databases">
        <title>Complete genome sequences of Arcobacter cryaerophilus strains ATCC 43158 and ATCC 49615.</title>
        <authorList>
            <person name="Miller W.G."/>
            <person name="Yee E."/>
            <person name="Bono J.L."/>
        </authorList>
    </citation>
    <scope>NUCLEOTIDE SEQUENCE [LARGE SCALE GENOMIC DNA]</scope>
    <source>
        <strain evidence="1 2">ATCC 43158</strain>
        <plasmid evidence="2">pacry43158</plasmid>
    </source>
</reference>
<dbReference type="GeneID" id="39475600"/>
<organism evidence="1 2">
    <name type="scientific">Aliarcobacter cryaerophilus ATCC 43158</name>
    <dbReference type="NCBI Taxonomy" id="1032070"/>
    <lineage>
        <taxon>Bacteria</taxon>
        <taxon>Pseudomonadati</taxon>
        <taxon>Campylobacterota</taxon>
        <taxon>Epsilonproteobacteria</taxon>
        <taxon>Campylobacterales</taxon>
        <taxon>Arcobacteraceae</taxon>
        <taxon>Aliarcobacter</taxon>
    </lineage>
</organism>
<dbReference type="KEGG" id="acre:ACRYA_a0038"/>
<dbReference type="Gene3D" id="3.30.2310.20">
    <property type="entry name" value="RelE-like"/>
    <property type="match status" value="1"/>
</dbReference>
<accession>A0AAD0TVD4</accession>
<name>A0AAD0TVD4_9BACT</name>
<evidence type="ECO:0000313" key="2">
    <source>
        <dbReference type="Proteomes" id="UP000273809"/>
    </source>
</evidence>
<dbReference type="InterPro" id="IPR035093">
    <property type="entry name" value="RelE/ParE_toxin_dom_sf"/>
</dbReference>
<proteinExistence type="predicted"/>
<dbReference type="RefSeq" id="WP_066152235.1">
    <property type="nucleotide sequence ID" value="NZ_CP021073.1"/>
</dbReference>
<dbReference type="EMBL" id="CP032824">
    <property type="protein sequence ID" value="AYJ81166.1"/>
    <property type="molecule type" value="Genomic_DNA"/>
</dbReference>
<gene>
    <name evidence="1" type="ORF">ACRYA_a0038</name>
</gene>
<protein>
    <submittedName>
        <fullName evidence="1">Uncharacterized protein</fullName>
    </submittedName>
</protein>
<keyword evidence="1" id="KW-0614">Plasmid</keyword>
<sequence length="98" mass="11467">MNVNIKKPAEIALRSLEKKEQRKIIRALTELETSNADELFQNQKLHKLIVHSEEKLYSYLGTLKLRLILSIDDNQIFVEDILNHDRLERLLSSQRGKA</sequence>
<dbReference type="SUPFAM" id="SSF143011">
    <property type="entry name" value="RelE-like"/>
    <property type="match status" value="1"/>
</dbReference>
<dbReference type="AlphaFoldDB" id="A0AAD0TVD4"/>
<evidence type="ECO:0000313" key="1">
    <source>
        <dbReference type="EMBL" id="AYJ81166.1"/>
    </source>
</evidence>
<geneLocation type="plasmid" evidence="2">
    <name>pacry43158</name>
</geneLocation>
<dbReference type="Proteomes" id="UP000273809">
    <property type="component" value="Plasmid pACRY43158"/>
</dbReference>